<protein>
    <submittedName>
        <fullName evidence="2">DUF3726 domain-containing protein</fullName>
    </submittedName>
</protein>
<dbReference type="RefSeq" id="WP_210681166.1">
    <property type="nucleotide sequence ID" value="NZ_JAGMWN010000002.1"/>
</dbReference>
<name>A0A8J7V1Y9_9PROT</name>
<evidence type="ECO:0000313" key="3">
    <source>
        <dbReference type="Proteomes" id="UP000672602"/>
    </source>
</evidence>
<reference evidence="2" key="1">
    <citation type="submission" date="2021-04" db="EMBL/GenBank/DDBJ databases">
        <authorList>
            <person name="Zhang D.-C."/>
        </authorList>
    </citation>
    <scope>NUCLEOTIDE SEQUENCE</scope>
    <source>
        <strain evidence="2">CGMCC 1.15697</strain>
    </source>
</reference>
<dbReference type="EMBL" id="JAGMWN010000002">
    <property type="protein sequence ID" value="MBP5856601.1"/>
    <property type="molecule type" value="Genomic_DNA"/>
</dbReference>
<dbReference type="Pfam" id="PF12525">
    <property type="entry name" value="DUF3726"/>
    <property type="match status" value="1"/>
</dbReference>
<evidence type="ECO:0000256" key="1">
    <source>
        <dbReference type="SAM" id="MobiDB-lite"/>
    </source>
</evidence>
<proteinExistence type="predicted"/>
<organism evidence="2 3">
    <name type="scientific">Marivibrio halodurans</name>
    <dbReference type="NCBI Taxonomy" id="2039722"/>
    <lineage>
        <taxon>Bacteria</taxon>
        <taxon>Pseudomonadati</taxon>
        <taxon>Pseudomonadota</taxon>
        <taxon>Alphaproteobacteria</taxon>
        <taxon>Rhodospirillales</taxon>
        <taxon>Rhodospirillaceae</taxon>
        <taxon>Marivibrio</taxon>
    </lineage>
</organism>
<feature type="region of interest" description="Disordered" evidence="1">
    <location>
        <begin position="209"/>
        <end position="228"/>
    </location>
</feature>
<feature type="compositionally biased region" description="Low complexity" evidence="1">
    <location>
        <begin position="211"/>
        <end position="228"/>
    </location>
</feature>
<gene>
    <name evidence="2" type="ORF">KAJ83_06250</name>
</gene>
<evidence type="ECO:0000313" key="2">
    <source>
        <dbReference type="EMBL" id="MBP5856601.1"/>
    </source>
</evidence>
<dbReference type="AlphaFoldDB" id="A0A8J7V1Y9"/>
<comment type="caution">
    <text evidence="2">The sequence shown here is derived from an EMBL/GenBank/DDBJ whole genome shotgun (WGS) entry which is preliminary data.</text>
</comment>
<keyword evidence="3" id="KW-1185">Reference proteome</keyword>
<dbReference type="Proteomes" id="UP000672602">
    <property type="component" value="Unassembled WGS sequence"/>
</dbReference>
<accession>A0A8J7V1Y9</accession>
<dbReference type="InterPro" id="IPR022201">
    <property type="entry name" value="DUF3726"/>
</dbReference>
<sequence>MLAASLNEIEAVARKAARGAGMSWGLAEEAGKAARWLALHDQPGLAALVDLLEWRDGRAHETLRPHETTGADGARLWQAAGGALCPVAAGTALVDFAFDLRRADASIRLHIVRTPLLLLPFIARAAAEEGRRFEMTCGAPGGDPAITQLSPDGPTGPLPRLPGEADILIRPATDGGTRSERATPRIARGVAVDRRVWARAERLAHRTYVPASDGSRLSGAGAGLSDND</sequence>